<organism evidence="17 18">
    <name type="scientific">Henosepilachna vigintioctopunctata</name>
    <dbReference type="NCBI Taxonomy" id="420089"/>
    <lineage>
        <taxon>Eukaryota</taxon>
        <taxon>Metazoa</taxon>
        <taxon>Ecdysozoa</taxon>
        <taxon>Arthropoda</taxon>
        <taxon>Hexapoda</taxon>
        <taxon>Insecta</taxon>
        <taxon>Pterygota</taxon>
        <taxon>Neoptera</taxon>
        <taxon>Endopterygota</taxon>
        <taxon>Coleoptera</taxon>
        <taxon>Polyphaga</taxon>
        <taxon>Cucujiformia</taxon>
        <taxon>Coccinelloidea</taxon>
        <taxon>Coccinellidae</taxon>
        <taxon>Epilachninae</taxon>
        <taxon>Epilachnini</taxon>
        <taxon>Henosepilachna</taxon>
    </lineage>
</organism>
<keyword evidence="7 14" id="KW-0479">Metal-binding</keyword>
<evidence type="ECO:0000256" key="1">
    <source>
        <dbReference type="ARBA" id="ARBA00001971"/>
    </source>
</evidence>
<keyword evidence="9" id="KW-0492">Microsome</keyword>
<evidence type="ECO:0000256" key="15">
    <source>
        <dbReference type="RuleBase" id="RU000461"/>
    </source>
</evidence>
<proteinExistence type="inferred from homology"/>
<reference evidence="17 18" key="1">
    <citation type="submission" date="2023-03" db="EMBL/GenBank/DDBJ databases">
        <title>Genome insight into feeding habits of ladybird beetles.</title>
        <authorList>
            <person name="Li H.-S."/>
            <person name="Huang Y.-H."/>
            <person name="Pang H."/>
        </authorList>
    </citation>
    <scope>NUCLEOTIDE SEQUENCE [LARGE SCALE GENOMIC DNA]</scope>
    <source>
        <strain evidence="17">SYSU_2023b</strain>
        <tissue evidence="17">Whole body</tissue>
    </source>
</reference>
<evidence type="ECO:0000256" key="11">
    <source>
        <dbReference type="ARBA" id="ARBA00023004"/>
    </source>
</evidence>
<keyword evidence="13 16" id="KW-0472">Membrane</keyword>
<dbReference type="GO" id="GO:0005506">
    <property type="term" value="F:iron ion binding"/>
    <property type="evidence" value="ECO:0007669"/>
    <property type="project" value="InterPro"/>
</dbReference>
<evidence type="ECO:0000256" key="12">
    <source>
        <dbReference type="ARBA" id="ARBA00023033"/>
    </source>
</evidence>
<dbReference type="Pfam" id="PF00067">
    <property type="entry name" value="p450"/>
    <property type="match status" value="1"/>
</dbReference>
<dbReference type="PANTHER" id="PTHR24291:SF189">
    <property type="entry name" value="CYTOCHROME P450 4C3-RELATED"/>
    <property type="match status" value="1"/>
</dbReference>
<feature type="binding site" description="axial binding residue" evidence="14">
    <location>
        <position position="438"/>
    </location>
    <ligand>
        <name>heme</name>
        <dbReference type="ChEBI" id="CHEBI:30413"/>
    </ligand>
    <ligandPart>
        <name>Fe</name>
        <dbReference type="ChEBI" id="CHEBI:18248"/>
    </ligandPart>
</feature>
<keyword evidence="12 15" id="KW-0503">Monooxygenase</keyword>
<protein>
    <recommendedName>
        <fullName evidence="19">Cytochrome P450</fullName>
    </recommendedName>
</protein>
<dbReference type="GO" id="GO:0005789">
    <property type="term" value="C:endoplasmic reticulum membrane"/>
    <property type="evidence" value="ECO:0007669"/>
    <property type="project" value="UniProtKB-SubCell"/>
</dbReference>
<keyword evidence="8" id="KW-0256">Endoplasmic reticulum</keyword>
<evidence type="ECO:0000256" key="14">
    <source>
        <dbReference type="PIRSR" id="PIRSR602401-1"/>
    </source>
</evidence>
<evidence type="ECO:0000256" key="6">
    <source>
        <dbReference type="ARBA" id="ARBA00022617"/>
    </source>
</evidence>
<dbReference type="Gene3D" id="1.10.630.10">
    <property type="entry name" value="Cytochrome P450"/>
    <property type="match status" value="1"/>
</dbReference>
<keyword evidence="18" id="KW-1185">Reference proteome</keyword>
<dbReference type="PANTHER" id="PTHR24291">
    <property type="entry name" value="CYTOCHROME P450 FAMILY 4"/>
    <property type="match status" value="1"/>
</dbReference>
<evidence type="ECO:0000256" key="5">
    <source>
        <dbReference type="ARBA" id="ARBA00010617"/>
    </source>
</evidence>
<keyword evidence="6 14" id="KW-0349">Heme</keyword>
<dbReference type="AlphaFoldDB" id="A0AAW1VCP4"/>
<comment type="similarity">
    <text evidence="5 15">Belongs to the cytochrome P450 family.</text>
</comment>
<keyword evidence="16" id="KW-1133">Transmembrane helix</keyword>
<dbReference type="PRINTS" id="PR00385">
    <property type="entry name" value="P450"/>
</dbReference>
<evidence type="ECO:0000313" key="17">
    <source>
        <dbReference type="EMBL" id="KAK9890934.1"/>
    </source>
</evidence>
<evidence type="ECO:0000256" key="3">
    <source>
        <dbReference type="ARBA" id="ARBA00004174"/>
    </source>
</evidence>
<evidence type="ECO:0000256" key="13">
    <source>
        <dbReference type="ARBA" id="ARBA00023136"/>
    </source>
</evidence>
<sequence>MDHWMKLGVWTGFFILSLIIGKMLFRKLQNTLTLREIPSPTTSPILGMAYNLIKESQEELFRKYRELSKEFRPIYRVSLFHIDIVNLVNAVDIEQVLSNPNHSKTNTYDFLQGWLGSGLLTSSGEKWQLRRKLLAPAFDFNMLQDFLLVFNDETSKLVEKLTENLNESGTDISTYINHFTLHCVGETAMGWDWLDEGVLNDYRQNLKRMGQIILERVKNVWYRMNFIYTWTNLAYEEKRVILSLHRFTDTIIRRRLQRKGSVIERKRLSLLDILLKQKEEGTNLSHEDIREEIDTFLFKGYETTTMALTMLLLLLANHQHIQESVIKEIEAVVGKKLRPLTSEELRRLEYLECCIKETLRLFPSVAVISRIAGEEYTTSTGFKVPKGTTLLMHIYDLHRDPSVFPYPDKFNPDRFKSENSSKRHPFSYIPFSEGPRNCIGEKFALWELKTAACGILQNFRLLPVDDLVDLKFYTDFVLRTSSPVRIKFIKI</sequence>
<keyword evidence="16" id="KW-0812">Transmembrane</keyword>
<evidence type="ECO:0000256" key="10">
    <source>
        <dbReference type="ARBA" id="ARBA00023002"/>
    </source>
</evidence>
<evidence type="ECO:0000313" key="18">
    <source>
        <dbReference type="Proteomes" id="UP001431783"/>
    </source>
</evidence>
<evidence type="ECO:0000256" key="4">
    <source>
        <dbReference type="ARBA" id="ARBA00004406"/>
    </source>
</evidence>
<dbReference type="Proteomes" id="UP001431783">
    <property type="component" value="Unassembled WGS sequence"/>
</dbReference>
<dbReference type="GO" id="GO:0004497">
    <property type="term" value="F:monooxygenase activity"/>
    <property type="evidence" value="ECO:0007669"/>
    <property type="project" value="UniProtKB-KW"/>
</dbReference>
<name>A0AAW1VCP4_9CUCU</name>
<comment type="caution">
    <text evidence="17">The sequence shown here is derived from an EMBL/GenBank/DDBJ whole genome shotgun (WGS) entry which is preliminary data.</text>
</comment>
<evidence type="ECO:0000256" key="16">
    <source>
        <dbReference type="SAM" id="Phobius"/>
    </source>
</evidence>
<feature type="transmembrane region" description="Helical" evidence="16">
    <location>
        <begin position="7"/>
        <end position="25"/>
    </location>
</feature>
<comment type="subcellular location">
    <subcellularLocation>
        <location evidence="4">Endoplasmic reticulum membrane</location>
        <topology evidence="4">Peripheral membrane protein</topology>
    </subcellularLocation>
    <subcellularLocation>
        <location evidence="3">Microsome membrane</location>
        <topology evidence="3">Peripheral membrane protein</topology>
    </subcellularLocation>
</comment>
<dbReference type="InterPro" id="IPR017972">
    <property type="entry name" value="Cyt_P450_CS"/>
</dbReference>
<comment type="function">
    <text evidence="2">May be involved in the metabolism of insect hormones and in the breakdown of synthetic insecticides.</text>
</comment>
<accession>A0AAW1VCP4</accession>
<gene>
    <name evidence="17" type="ORF">WA026_012273</name>
</gene>
<dbReference type="InterPro" id="IPR050196">
    <property type="entry name" value="Cytochrome_P450_Monoox"/>
</dbReference>
<dbReference type="EMBL" id="JARQZJ010000126">
    <property type="protein sequence ID" value="KAK9890934.1"/>
    <property type="molecule type" value="Genomic_DNA"/>
</dbReference>
<evidence type="ECO:0000256" key="9">
    <source>
        <dbReference type="ARBA" id="ARBA00022848"/>
    </source>
</evidence>
<dbReference type="CDD" id="cd20628">
    <property type="entry name" value="CYP4"/>
    <property type="match status" value="1"/>
</dbReference>
<evidence type="ECO:0008006" key="19">
    <source>
        <dbReference type="Google" id="ProtNLM"/>
    </source>
</evidence>
<keyword evidence="10 15" id="KW-0560">Oxidoreductase</keyword>
<dbReference type="PRINTS" id="PR00463">
    <property type="entry name" value="EP450I"/>
</dbReference>
<dbReference type="InterPro" id="IPR036396">
    <property type="entry name" value="Cyt_P450_sf"/>
</dbReference>
<dbReference type="SUPFAM" id="SSF48264">
    <property type="entry name" value="Cytochrome P450"/>
    <property type="match status" value="1"/>
</dbReference>
<keyword evidence="11 14" id="KW-0408">Iron</keyword>
<evidence type="ECO:0000256" key="7">
    <source>
        <dbReference type="ARBA" id="ARBA00022723"/>
    </source>
</evidence>
<dbReference type="PROSITE" id="PS00086">
    <property type="entry name" value="CYTOCHROME_P450"/>
    <property type="match status" value="1"/>
</dbReference>
<evidence type="ECO:0000256" key="8">
    <source>
        <dbReference type="ARBA" id="ARBA00022824"/>
    </source>
</evidence>
<dbReference type="GO" id="GO:0020037">
    <property type="term" value="F:heme binding"/>
    <property type="evidence" value="ECO:0007669"/>
    <property type="project" value="InterPro"/>
</dbReference>
<dbReference type="GO" id="GO:0016705">
    <property type="term" value="F:oxidoreductase activity, acting on paired donors, with incorporation or reduction of molecular oxygen"/>
    <property type="evidence" value="ECO:0007669"/>
    <property type="project" value="InterPro"/>
</dbReference>
<evidence type="ECO:0000256" key="2">
    <source>
        <dbReference type="ARBA" id="ARBA00003690"/>
    </source>
</evidence>
<dbReference type="InterPro" id="IPR001128">
    <property type="entry name" value="Cyt_P450"/>
</dbReference>
<dbReference type="InterPro" id="IPR002401">
    <property type="entry name" value="Cyt_P450_E_grp-I"/>
</dbReference>
<comment type="cofactor">
    <cofactor evidence="1 14">
        <name>heme</name>
        <dbReference type="ChEBI" id="CHEBI:30413"/>
    </cofactor>
</comment>